<evidence type="ECO:0000256" key="1">
    <source>
        <dbReference type="SAM" id="SignalP"/>
    </source>
</evidence>
<keyword evidence="3" id="KW-1185">Reference proteome</keyword>
<keyword evidence="1" id="KW-0732">Signal</keyword>
<evidence type="ECO:0000313" key="2">
    <source>
        <dbReference type="EMBL" id="MBS9523032.1"/>
    </source>
</evidence>
<dbReference type="EMBL" id="JAHCMY010000001">
    <property type="protein sequence ID" value="MBS9523032.1"/>
    <property type="molecule type" value="Genomic_DNA"/>
</dbReference>
<dbReference type="Proteomes" id="UP001319104">
    <property type="component" value="Unassembled WGS sequence"/>
</dbReference>
<dbReference type="SUPFAM" id="SSF63825">
    <property type="entry name" value="YWTD domain"/>
    <property type="match status" value="1"/>
</dbReference>
<feature type="chain" id="PRO_5042929528" evidence="1">
    <location>
        <begin position="20"/>
        <end position="268"/>
    </location>
</feature>
<proteinExistence type="predicted"/>
<protein>
    <submittedName>
        <fullName evidence="2">Uncharacterized protein</fullName>
    </submittedName>
</protein>
<accession>A0AAP2CJQ6</accession>
<comment type="caution">
    <text evidence="2">The sequence shown here is derived from an EMBL/GenBank/DDBJ whole genome shotgun (WGS) entry which is preliminary data.</text>
</comment>
<dbReference type="AlphaFoldDB" id="A0AAP2CJQ6"/>
<organism evidence="2 3">
    <name type="scientific">Litoribacter ruber</name>
    <dbReference type="NCBI Taxonomy" id="702568"/>
    <lineage>
        <taxon>Bacteria</taxon>
        <taxon>Pseudomonadati</taxon>
        <taxon>Bacteroidota</taxon>
        <taxon>Cytophagia</taxon>
        <taxon>Cytophagales</taxon>
        <taxon>Cyclobacteriaceae</taxon>
        <taxon>Litoribacter</taxon>
    </lineage>
</organism>
<feature type="signal peptide" evidence="1">
    <location>
        <begin position="1"/>
        <end position="19"/>
    </location>
</feature>
<evidence type="ECO:0000313" key="3">
    <source>
        <dbReference type="Proteomes" id="UP001319104"/>
    </source>
</evidence>
<dbReference type="RefSeq" id="WP_213943899.1">
    <property type="nucleotide sequence ID" value="NZ_JAHBGI010000003.1"/>
</dbReference>
<name>A0AAP2CJQ6_9BACT</name>
<dbReference type="Gene3D" id="2.130.10.10">
    <property type="entry name" value="YVTN repeat-like/Quinoprotein amine dehydrogenase"/>
    <property type="match status" value="1"/>
</dbReference>
<dbReference type="InterPro" id="IPR015943">
    <property type="entry name" value="WD40/YVTN_repeat-like_dom_sf"/>
</dbReference>
<gene>
    <name evidence="2" type="ORF">KI659_03285</name>
</gene>
<sequence>MRFRLTLLAIFLTTARLFAQEEIELRPLAEVEMQSLGLLAIDNRDNIFVSDASGGIYQFNAKGEQVNHFSPSRQAQVTQLDADRTVNIFSFSYDLQEFNIFDRFLNQIVSNKLDSPVGIIRAATLGNNQALWVFDESNLDLLKLDHRRMVVLQHQPLSLLLGEEALEIEEIREYQNLLFVRTDTKVFVFDNQGNYLRQHTYQGQDRLALFGNHLYYVKKDGLRRQDYRTGEVEGFKLPDYSRHAVQLQGGILVLYNDNGFQVFENPFR</sequence>
<reference evidence="2 3" key="1">
    <citation type="submission" date="2021-05" db="EMBL/GenBank/DDBJ databases">
        <authorList>
            <person name="Zhang Z.D."/>
            <person name="Osman G."/>
        </authorList>
    </citation>
    <scope>NUCLEOTIDE SEQUENCE [LARGE SCALE GENOMIC DNA]</scope>
    <source>
        <strain evidence="2 3">KCTC 32217</strain>
    </source>
</reference>